<dbReference type="Pfam" id="PF24606">
    <property type="entry name" value="CEMIP_beta-hel"/>
    <property type="match status" value="1"/>
</dbReference>
<keyword evidence="9" id="KW-0732">Signal</keyword>
<dbReference type="InterPro" id="IPR055400">
    <property type="entry name" value="CEMIP_X"/>
</dbReference>
<proteinExistence type="inferred from homology"/>
<dbReference type="Proteomes" id="UP001347796">
    <property type="component" value="Unassembled WGS sequence"/>
</dbReference>
<feature type="signal peptide" evidence="9">
    <location>
        <begin position="1"/>
        <end position="20"/>
    </location>
</feature>
<dbReference type="InterPro" id="IPR052252">
    <property type="entry name" value="CEMIP/CEMIP2"/>
</dbReference>
<dbReference type="InterPro" id="IPR055401">
    <property type="entry name" value="CEMIP_beta-hel_dom"/>
</dbReference>
<dbReference type="GO" id="GO:0005886">
    <property type="term" value="C:plasma membrane"/>
    <property type="evidence" value="ECO:0007669"/>
    <property type="project" value="UniProtKB-SubCell"/>
</dbReference>
<evidence type="ECO:0000256" key="5">
    <source>
        <dbReference type="ARBA" id="ARBA00023157"/>
    </source>
</evidence>
<dbReference type="InterPro" id="IPR000884">
    <property type="entry name" value="TSP1_rpt"/>
</dbReference>
<feature type="region of interest" description="Disordered" evidence="8">
    <location>
        <begin position="1073"/>
        <end position="1110"/>
    </location>
</feature>
<dbReference type="SUPFAM" id="SSF51126">
    <property type="entry name" value="Pectin lyase-like"/>
    <property type="match status" value="1"/>
</dbReference>
<dbReference type="GO" id="GO:0016798">
    <property type="term" value="F:hydrolase activity, acting on glycosyl bonds"/>
    <property type="evidence" value="ECO:0007669"/>
    <property type="project" value="UniProtKB-KW"/>
</dbReference>
<dbReference type="SMART" id="SM00209">
    <property type="entry name" value="TSP1"/>
    <property type="match status" value="2"/>
</dbReference>
<dbReference type="PROSITE" id="PS51484">
    <property type="entry name" value="G8"/>
    <property type="match status" value="1"/>
</dbReference>
<evidence type="ECO:0000256" key="4">
    <source>
        <dbReference type="ARBA" id="ARBA00022801"/>
    </source>
</evidence>
<keyword evidence="7" id="KW-0326">Glycosidase</keyword>
<evidence type="ECO:0000256" key="8">
    <source>
        <dbReference type="SAM" id="MobiDB-lite"/>
    </source>
</evidence>
<organism evidence="11 12">
    <name type="scientific">Patella caerulea</name>
    <name type="common">Rayed Mediterranean limpet</name>
    <dbReference type="NCBI Taxonomy" id="87958"/>
    <lineage>
        <taxon>Eukaryota</taxon>
        <taxon>Metazoa</taxon>
        <taxon>Spiralia</taxon>
        <taxon>Lophotrochozoa</taxon>
        <taxon>Mollusca</taxon>
        <taxon>Gastropoda</taxon>
        <taxon>Patellogastropoda</taxon>
        <taxon>Patelloidea</taxon>
        <taxon>Patellidae</taxon>
        <taxon>Patella</taxon>
    </lineage>
</organism>
<dbReference type="AlphaFoldDB" id="A0AAN8G8U1"/>
<dbReference type="EMBL" id="JAZGQO010000018">
    <property type="protein sequence ID" value="KAK6168163.1"/>
    <property type="molecule type" value="Genomic_DNA"/>
</dbReference>
<dbReference type="PROSITE" id="PS50092">
    <property type="entry name" value="TSP1"/>
    <property type="match status" value="2"/>
</dbReference>
<feature type="compositionally biased region" description="Low complexity" evidence="8">
    <location>
        <begin position="1087"/>
        <end position="1096"/>
    </location>
</feature>
<gene>
    <name evidence="11" type="ORF">SNE40_022044</name>
</gene>
<protein>
    <recommendedName>
        <fullName evidence="10">G8 domain-containing protein</fullName>
    </recommendedName>
</protein>
<dbReference type="InterPro" id="IPR019316">
    <property type="entry name" value="G8_domain"/>
</dbReference>
<dbReference type="InterPro" id="IPR011050">
    <property type="entry name" value="Pectin_lyase_fold/virulence"/>
</dbReference>
<keyword evidence="3" id="KW-0472">Membrane</keyword>
<comment type="caution">
    <text evidence="11">The sequence shown here is derived from an EMBL/GenBank/DDBJ whole genome shotgun (WGS) entry which is preliminary data.</text>
</comment>
<dbReference type="Gene3D" id="2.160.20.10">
    <property type="entry name" value="Single-stranded right-handed beta-helix, Pectin lyase-like"/>
    <property type="match status" value="1"/>
</dbReference>
<evidence type="ECO:0000313" key="11">
    <source>
        <dbReference type="EMBL" id="KAK6168163.1"/>
    </source>
</evidence>
<dbReference type="SMART" id="SM01225">
    <property type="entry name" value="G8"/>
    <property type="match status" value="1"/>
</dbReference>
<keyword evidence="4" id="KW-0378">Hydrolase</keyword>
<keyword evidence="6" id="KW-0325">Glycoprotein</keyword>
<sequence>MRVVVLSTILLLLTLVTVDCQCPDREPNLRRWSQASSWNGNLKPGLGSKVTISSAMLLDETPPELESITIEPNGRLVWSTDGDYSLTLKYILIHGRMDIGSEDCVFNRKAHITLVGIRGQYRVIVGGIHEFDEKFIGVAPGGTLEIHAERKLSWTKLTKTVPKITSANGLIYQHKGSAVSMTNSWKPGMVVYVFDEKTGKSLSGDYFFLGNYEPSLSQIDTSRLVTLLKGIADDRIVAVSVYKNTVHPQVDLTPILEAIEELAYDNETNSSALRNIANGDAYVLLTQKGNPNVTIEDLSRKGDSDGQSAEASLTLLAPKLKFKVTSYIDNVNDDRSAVDFRVMTTAAAFPILTLLDEVTTWVPGDKLVLASTDYDWRQAEEATVVPCAKCTKNQVQVEMDSRYTHFGEIISNVDQRGEVALLTRNVLIEGRMEDSCPPSNGNCHDFHYDTFGGHLKFVQGIANVHIEGVELVHMGQQTVIGHYPVHYHICHDLDGIGNYTNPPYFRYSTVHHSFSRCVTIHGTHGVTIVDNVCYDALGHAYFLEDGGEKRNVLDGNIGLTTRKGKILTSDSRPATYFVTNPKNHLRNNVAAGSEYYGIWYVFPDEPYGPSQGLGFMQMYESQHTPYAEWNNNVAHSNEVDGFFADSKVLPTTAAGGTSDYSPKIRPLDRNSPPAQVRIIKPTLYKNRFHNMWIRGGWITVEHGSFADSANGLAFARSDDQAQFLQNSVIIGESKNIGEPTLYLDTDTSTSIQFDRSIPVYTTPSTPIHGFLFHDGPVYLENVWFSGFKSNSHYLAGAIGFEKYDQNITSAVSSVKHIRFDFTDITSGNRVLDSSSSLMGFPDDDRYNGITFRDTDGSVTGYSNSQVVKARPFYTTSGCYVRPNWQVAVCPDTFGKLTITFENKQPDDTGPTVFAVRDDKPAVQEIQTNQNPAQFTTVLGGGYSYTLHWKDYVPHSFTIRGDGIEKGKWLRFGVCLPRHAKLDLSSTSPKYLQNMNNWISVASLQELEADNIGDKYYWDTTAGLLFFKFVSFTAREANSTTECGVQECPNVRIEVLSGDITDRDCTSRAYDTFTYNRTEPNPTRPLHSQSLSASASSPGTYGAGPTRPFTTRSRVNGQFGDWGPWSDCSKSCEGGIQTRRRYCDHPLPEKGGTSCTGKSVETRACAQQYCAVDGGWSAFSDWTACVKVTGCNGYQKRTRQCNSPVPAHNGKYCEGQDEEVKSCTIC</sequence>
<evidence type="ECO:0000256" key="3">
    <source>
        <dbReference type="ARBA" id="ARBA00022475"/>
    </source>
</evidence>
<evidence type="ECO:0000259" key="10">
    <source>
        <dbReference type="PROSITE" id="PS51484"/>
    </source>
</evidence>
<feature type="domain" description="G8" evidence="10">
    <location>
        <begin position="36"/>
        <end position="159"/>
    </location>
</feature>
<dbReference type="PANTHER" id="PTHR15535:SF17">
    <property type="entry name" value="TRANSMEMBRANE PROTEIN"/>
    <property type="match status" value="1"/>
</dbReference>
<reference evidence="11 12" key="1">
    <citation type="submission" date="2024-01" db="EMBL/GenBank/DDBJ databases">
        <title>The genome of the rayed Mediterranean limpet Patella caerulea (Linnaeus, 1758).</title>
        <authorList>
            <person name="Anh-Thu Weber A."/>
            <person name="Halstead-Nussloch G."/>
        </authorList>
    </citation>
    <scope>NUCLEOTIDE SEQUENCE [LARGE SCALE GENOMIC DNA]</scope>
    <source>
        <strain evidence="11">AATW-2023a</strain>
        <tissue evidence="11">Whole specimen</tissue>
    </source>
</reference>
<dbReference type="Gene3D" id="2.20.100.10">
    <property type="entry name" value="Thrombospondin type-1 (TSP1) repeat"/>
    <property type="match status" value="2"/>
</dbReference>
<keyword evidence="3" id="KW-1003">Cell membrane</keyword>
<dbReference type="Pfam" id="PF10162">
    <property type="entry name" value="G8"/>
    <property type="match status" value="1"/>
</dbReference>
<dbReference type="SUPFAM" id="SSF82895">
    <property type="entry name" value="TSP-1 type 1 repeat"/>
    <property type="match status" value="2"/>
</dbReference>
<keyword evidence="5" id="KW-1015">Disulfide bond</keyword>
<dbReference type="InterPro" id="IPR036383">
    <property type="entry name" value="TSP1_rpt_sf"/>
</dbReference>
<evidence type="ECO:0000256" key="2">
    <source>
        <dbReference type="ARBA" id="ARBA00007586"/>
    </source>
</evidence>
<dbReference type="PRINTS" id="PR01705">
    <property type="entry name" value="TSP1REPEAT"/>
</dbReference>
<evidence type="ECO:0000256" key="6">
    <source>
        <dbReference type="ARBA" id="ARBA00023180"/>
    </source>
</evidence>
<evidence type="ECO:0000256" key="1">
    <source>
        <dbReference type="ARBA" id="ARBA00004236"/>
    </source>
</evidence>
<feature type="chain" id="PRO_5043024629" description="G8 domain-containing protein" evidence="9">
    <location>
        <begin position="21"/>
        <end position="1225"/>
    </location>
</feature>
<dbReference type="Pfam" id="PF24605">
    <property type="entry name" value="CEMIP_X"/>
    <property type="match status" value="1"/>
</dbReference>
<comment type="subcellular location">
    <subcellularLocation>
        <location evidence="1">Cell membrane</location>
    </subcellularLocation>
</comment>
<accession>A0AAN8G8U1</accession>
<dbReference type="PANTHER" id="PTHR15535">
    <property type="entry name" value="TRANSMEMBRANE PROTEIN 2-RELATED"/>
    <property type="match status" value="1"/>
</dbReference>
<evidence type="ECO:0000256" key="9">
    <source>
        <dbReference type="SAM" id="SignalP"/>
    </source>
</evidence>
<keyword evidence="12" id="KW-1185">Reference proteome</keyword>
<evidence type="ECO:0000256" key="7">
    <source>
        <dbReference type="ARBA" id="ARBA00023295"/>
    </source>
</evidence>
<dbReference type="InterPro" id="IPR012334">
    <property type="entry name" value="Pectin_lyas_fold"/>
</dbReference>
<comment type="similarity">
    <text evidence="2">Belongs to the CEMIP family.</text>
</comment>
<name>A0AAN8G8U1_PATCE</name>
<dbReference type="Pfam" id="PF00090">
    <property type="entry name" value="TSP_1"/>
    <property type="match status" value="2"/>
</dbReference>
<evidence type="ECO:0000313" key="12">
    <source>
        <dbReference type="Proteomes" id="UP001347796"/>
    </source>
</evidence>
<dbReference type="FunFam" id="2.20.100.10:FF:000001">
    <property type="entry name" value="semaphorin-5A isoform X1"/>
    <property type="match status" value="1"/>
</dbReference>